<accession>A0ABT0V0P2</accession>
<dbReference type="GO" id="GO:0016874">
    <property type="term" value="F:ligase activity"/>
    <property type="evidence" value="ECO:0007669"/>
    <property type="project" value="UniProtKB-KW"/>
</dbReference>
<evidence type="ECO:0000313" key="5">
    <source>
        <dbReference type="EMBL" id="MCM2393890.1"/>
    </source>
</evidence>
<dbReference type="Gene3D" id="3.40.50.12780">
    <property type="entry name" value="N-terminal domain of ligase-like"/>
    <property type="match status" value="1"/>
</dbReference>
<proteinExistence type="inferred from homology"/>
<dbReference type="Pfam" id="PF13193">
    <property type="entry name" value="AMP-binding_C"/>
    <property type="match status" value="1"/>
</dbReference>
<reference evidence="5" key="1">
    <citation type="submission" date="2022-06" db="EMBL/GenBank/DDBJ databases">
        <title>Genome public.</title>
        <authorList>
            <person name="Sun Q."/>
        </authorList>
    </citation>
    <scope>NUCLEOTIDE SEQUENCE</scope>
    <source>
        <strain evidence="5">CWNU-1</strain>
    </source>
</reference>
<evidence type="ECO:0000259" key="3">
    <source>
        <dbReference type="Pfam" id="PF00501"/>
    </source>
</evidence>
<gene>
    <name evidence="5" type="ORF">NBG84_37430</name>
</gene>
<evidence type="ECO:0000256" key="2">
    <source>
        <dbReference type="ARBA" id="ARBA00022598"/>
    </source>
</evidence>
<dbReference type="Pfam" id="PF00501">
    <property type="entry name" value="AMP-binding"/>
    <property type="match status" value="1"/>
</dbReference>
<comment type="similarity">
    <text evidence="1">Belongs to the ATP-dependent AMP-binding enzyme family.</text>
</comment>
<dbReference type="InterPro" id="IPR045851">
    <property type="entry name" value="AMP-bd_C_sf"/>
</dbReference>
<feature type="domain" description="AMP-dependent synthetase/ligase" evidence="3">
    <location>
        <begin position="27"/>
        <end position="423"/>
    </location>
</feature>
<feature type="domain" description="AMP-binding enzyme C-terminal" evidence="4">
    <location>
        <begin position="474"/>
        <end position="555"/>
    </location>
</feature>
<dbReference type="InterPro" id="IPR042099">
    <property type="entry name" value="ANL_N_sf"/>
</dbReference>
<keyword evidence="6" id="KW-1185">Reference proteome</keyword>
<evidence type="ECO:0000259" key="4">
    <source>
        <dbReference type="Pfam" id="PF13193"/>
    </source>
</evidence>
<organism evidence="5 6">
    <name type="scientific">Streptomyces albipurpureus</name>
    <dbReference type="NCBI Taxonomy" id="2897419"/>
    <lineage>
        <taxon>Bacteria</taxon>
        <taxon>Bacillati</taxon>
        <taxon>Actinomycetota</taxon>
        <taxon>Actinomycetes</taxon>
        <taxon>Kitasatosporales</taxon>
        <taxon>Streptomycetaceae</taxon>
        <taxon>Streptomyces</taxon>
    </lineage>
</organism>
<dbReference type="InterPro" id="IPR000873">
    <property type="entry name" value="AMP-dep_synth/lig_dom"/>
</dbReference>
<dbReference type="InterPro" id="IPR020845">
    <property type="entry name" value="AMP-binding_CS"/>
</dbReference>
<comment type="caution">
    <text evidence="5">The sequence shown here is derived from an EMBL/GenBank/DDBJ whole genome shotgun (WGS) entry which is preliminary data.</text>
</comment>
<name>A0ABT0V0P2_9ACTN</name>
<evidence type="ECO:0000313" key="6">
    <source>
        <dbReference type="Proteomes" id="UP001431429"/>
    </source>
</evidence>
<protein>
    <submittedName>
        <fullName evidence="5">Acyl--CoA ligase</fullName>
    </submittedName>
</protein>
<dbReference type="RefSeq" id="WP_250924181.1">
    <property type="nucleotide sequence ID" value="NZ_JAMQAW010000094.1"/>
</dbReference>
<dbReference type="Proteomes" id="UP001431429">
    <property type="component" value="Unassembled WGS sequence"/>
</dbReference>
<dbReference type="Gene3D" id="3.30.300.30">
    <property type="match status" value="1"/>
</dbReference>
<dbReference type="InterPro" id="IPR025110">
    <property type="entry name" value="AMP-bd_C"/>
</dbReference>
<sequence>MPSAWPTNMPRSLEYPEVGVDMLLAGAARAHPHRVALRDGDETLTYAQLHDRALRVAAGLRARGIGPGDAVALHLPNTLWFLVAYYGILCAGAAAVPVNPAQPASPLRRQLADCGVQALFTHPANCAVFERGAVPEGLRFAVHVPASAAAPAPVDAELPKDAFPDGLASLGELLMEEPLRDLAVDPESVAHLQLTGGTTGSPKAVRVLHRNLVANILQVGCWRSATLPYLDETGALRMRVVPEAVHRHSLVPGQGVFVAVAPFFHSLGLVGHNVNTLLGTTVVIGGRFHPTAFLESVARHRANAVGGSPSLYYALLSSPAIETADLSSVTLLTSGAAPIDTSALSRLRAAFPNAAVTDGYGLSEATAAVAFTPSHQGVPPGAVGLPVFDTEIAIRGEDGGTPCPNGDTGEVWVRGPQIADGYHGRPELSAGQFVDGWLRTGDMGRLDENGYLFLAGRAKDMLIYKGYNVYPQPLEELLCSHPAIAQAAVVGRPDPVAGQIPVAFVVLRPPYVHEAGRGREFLDEVMAHVAAEVAPYQKVRDVHIVDGLPLTPTGKILKTELRKRWEDSGA</sequence>
<keyword evidence="2 5" id="KW-0436">Ligase</keyword>
<dbReference type="SUPFAM" id="SSF56801">
    <property type="entry name" value="Acetyl-CoA synthetase-like"/>
    <property type="match status" value="1"/>
</dbReference>
<dbReference type="PANTHER" id="PTHR24096">
    <property type="entry name" value="LONG-CHAIN-FATTY-ACID--COA LIGASE"/>
    <property type="match status" value="1"/>
</dbReference>
<evidence type="ECO:0000256" key="1">
    <source>
        <dbReference type="ARBA" id="ARBA00006432"/>
    </source>
</evidence>
<dbReference type="EMBL" id="JAMQAW010000094">
    <property type="protein sequence ID" value="MCM2393890.1"/>
    <property type="molecule type" value="Genomic_DNA"/>
</dbReference>
<dbReference type="PANTHER" id="PTHR24096:SF149">
    <property type="entry name" value="AMP-BINDING DOMAIN-CONTAINING PROTEIN-RELATED"/>
    <property type="match status" value="1"/>
</dbReference>
<dbReference type="PROSITE" id="PS00455">
    <property type="entry name" value="AMP_BINDING"/>
    <property type="match status" value="1"/>
</dbReference>